<dbReference type="GO" id="GO:0000978">
    <property type="term" value="F:RNA polymerase II cis-regulatory region sequence-specific DNA binding"/>
    <property type="evidence" value="ECO:0007669"/>
    <property type="project" value="InterPro"/>
</dbReference>
<dbReference type="GO" id="GO:0006351">
    <property type="term" value="P:DNA-templated transcription"/>
    <property type="evidence" value="ECO:0007669"/>
    <property type="project" value="InterPro"/>
</dbReference>
<evidence type="ECO:0000256" key="8">
    <source>
        <dbReference type="SAM" id="MobiDB-lite"/>
    </source>
</evidence>
<evidence type="ECO:0000256" key="1">
    <source>
        <dbReference type="ARBA" id="ARBA00004123"/>
    </source>
</evidence>
<evidence type="ECO:0000259" key="9">
    <source>
        <dbReference type="PROSITE" id="PS50157"/>
    </source>
</evidence>
<protein>
    <recommendedName>
        <fullName evidence="9">C2H2-type domain-containing protein</fullName>
    </recommendedName>
</protein>
<dbReference type="EMBL" id="MABQ02000011">
    <property type="protein sequence ID" value="PCD23916.1"/>
    <property type="molecule type" value="Genomic_DNA"/>
</dbReference>
<reference evidence="10 11" key="1">
    <citation type="journal article" date="2016" name="Environ. Microbiol.">
        <title>Effector profiles distinguish formae speciales of Fusarium oxysporum.</title>
        <authorList>
            <person name="van Dam P."/>
            <person name="Fokkens L."/>
            <person name="Schmidt S.M."/>
            <person name="Linmans J.H."/>
            <person name="Kistler H.C."/>
            <person name="Ma L.J."/>
            <person name="Rep M."/>
        </authorList>
    </citation>
    <scope>NUCLEOTIDE SEQUENCE [LARGE SCALE GENOMIC DNA]</scope>
    <source>
        <strain evidence="10 11">Forc016</strain>
    </source>
</reference>
<proteinExistence type="predicted"/>
<organism evidence="10 11">
    <name type="scientific">Fusarium oxysporum f. sp. radicis-cucumerinum</name>
    <dbReference type="NCBI Taxonomy" id="327505"/>
    <lineage>
        <taxon>Eukaryota</taxon>
        <taxon>Fungi</taxon>
        <taxon>Dikarya</taxon>
        <taxon>Ascomycota</taxon>
        <taxon>Pezizomycotina</taxon>
        <taxon>Sordariomycetes</taxon>
        <taxon>Hypocreomycetidae</taxon>
        <taxon>Hypocreales</taxon>
        <taxon>Nectriaceae</taxon>
        <taxon>Fusarium</taxon>
        <taxon>Fusarium oxysporum species complex</taxon>
    </lineage>
</organism>
<evidence type="ECO:0000313" key="11">
    <source>
        <dbReference type="Proteomes" id="UP000219602"/>
    </source>
</evidence>
<dbReference type="STRING" id="327505.A0A2H3G0K6"/>
<evidence type="ECO:0000256" key="6">
    <source>
        <dbReference type="ARBA" id="ARBA00023242"/>
    </source>
</evidence>
<comment type="subcellular location">
    <subcellularLocation>
        <location evidence="1">Nucleus</location>
    </subcellularLocation>
</comment>
<dbReference type="GO" id="GO:0000785">
    <property type="term" value="C:chromatin"/>
    <property type="evidence" value="ECO:0007669"/>
    <property type="project" value="TreeGrafter"/>
</dbReference>
<feature type="domain" description="C2H2-type" evidence="9">
    <location>
        <begin position="38"/>
        <end position="66"/>
    </location>
</feature>
<sequence length="397" mass="45489">MSSDLPRFYCNDAGCARSYKKKEHLLRHERDHLNLRPFACTLCPATFNRSDLLKRHGAISHQSNQTPERNDQGEPSTENAVSESQKSVPASEPVDNCLATSEWLLSIELEGLNFSSNPAMQLLQSSSRNELEASYFLHFHPHWPLLHKKTFLHSEHPPELTAAVLAAGLWVLDTPETRDQARFYHDALLKVLDHQLFKLCQSITDSPGPRAEFLASFQVLLIALILCTYRGAETFRSAFMNSKHLWQLFQSVDIYDQKAIDDRNSSRIIRECYQRLALLHFKVHVHLNSILLRHFPQFKTLDYLTPCMLKVRIPLPSYYWEGDDAAFPREGEGAGTVADLLVPCTELTHVSDLVAWDFTLGMVIGCYLVRPSEENHRELIKRLDPYLFLHLKSGKDH</sequence>
<feature type="compositionally biased region" description="Polar residues" evidence="8">
    <location>
        <begin position="60"/>
        <end position="88"/>
    </location>
</feature>
<dbReference type="GO" id="GO:0000981">
    <property type="term" value="F:DNA-binding transcription factor activity, RNA polymerase II-specific"/>
    <property type="evidence" value="ECO:0007669"/>
    <property type="project" value="InterPro"/>
</dbReference>
<evidence type="ECO:0000256" key="7">
    <source>
        <dbReference type="PROSITE-ProRule" id="PRU00042"/>
    </source>
</evidence>
<dbReference type="Gene3D" id="3.30.160.60">
    <property type="entry name" value="Classic Zinc Finger"/>
    <property type="match status" value="1"/>
</dbReference>
<dbReference type="InterPro" id="IPR007219">
    <property type="entry name" value="XnlR_reg_dom"/>
</dbReference>
<dbReference type="PANTHER" id="PTHR40626:SF11">
    <property type="entry name" value="ZINC FINGER PROTEIN YPR022C"/>
    <property type="match status" value="1"/>
</dbReference>
<dbReference type="PROSITE" id="PS00028">
    <property type="entry name" value="ZINC_FINGER_C2H2_1"/>
    <property type="match status" value="2"/>
</dbReference>
<keyword evidence="6" id="KW-0539">Nucleus</keyword>
<evidence type="ECO:0000256" key="4">
    <source>
        <dbReference type="ARBA" id="ARBA00022771"/>
    </source>
</evidence>
<dbReference type="InterPro" id="IPR051059">
    <property type="entry name" value="VerF-like"/>
</dbReference>
<dbReference type="AlphaFoldDB" id="A0A2H3G0K6"/>
<feature type="domain" description="C2H2-type" evidence="9">
    <location>
        <begin position="8"/>
        <end position="37"/>
    </location>
</feature>
<dbReference type="PANTHER" id="PTHR40626">
    <property type="entry name" value="MIP31509P"/>
    <property type="match status" value="1"/>
</dbReference>
<evidence type="ECO:0000256" key="5">
    <source>
        <dbReference type="ARBA" id="ARBA00022833"/>
    </source>
</evidence>
<gene>
    <name evidence="10" type="ORF">AU210_015430</name>
</gene>
<dbReference type="Pfam" id="PF00096">
    <property type="entry name" value="zf-C2H2"/>
    <property type="match status" value="1"/>
</dbReference>
<evidence type="ECO:0000256" key="3">
    <source>
        <dbReference type="ARBA" id="ARBA00022737"/>
    </source>
</evidence>
<keyword evidence="3" id="KW-0677">Repeat</keyword>
<dbReference type="Proteomes" id="UP000219602">
    <property type="component" value="Chromosome 13"/>
</dbReference>
<reference evidence="10 11" key="2">
    <citation type="journal article" date="2017" name="Sci. Rep.">
        <title>A mobile pathogenicity chromosome in Fusarium oxysporum for infection of multiple cucurbit species.</title>
        <authorList>
            <person name="van Dam P."/>
            <person name="Fokkens L."/>
            <person name="Ayukawa Y."/>
            <person name="van der Gragt M."/>
            <person name="Ter Horst A."/>
            <person name="Brankovics B."/>
            <person name="Houterman P.M."/>
            <person name="Arie T."/>
            <person name="Rep M."/>
        </authorList>
    </citation>
    <scope>NUCLEOTIDE SEQUENCE [LARGE SCALE GENOMIC DNA]</scope>
    <source>
        <strain evidence="10 11">Forc016</strain>
    </source>
</reference>
<evidence type="ECO:0000256" key="2">
    <source>
        <dbReference type="ARBA" id="ARBA00022723"/>
    </source>
</evidence>
<keyword evidence="4 7" id="KW-0863">Zinc-finger</keyword>
<accession>A0A2H3G0K6</accession>
<dbReference type="PROSITE" id="PS50157">
    <property type="entry name" value="ZINC_FINGER_C2H2_2"/>
    <property type="match status" value="2"/>
</dbReference>
<dbReference type="GO" id="GO:0008270">
    <property type="term" value="F:zinc ion binding"/>
    <property type="evidence" value="ECO:0007669"/>
    <property type="project" value="UniProtKB-KW"/>
</dbReference>
<dbReference type="InterPro" id="IPR013087">
    <property type="entry name" value="Znf_C2H2_type"/>
</dbReference>
<evidence type="ECO:0000313" key="10">
    <source>
        <dbReference type="EMBL" id="PCD23916.1"/>
    </source>
</evidence>
<dbReference type="GO" id="GO:0005634">
    <property type="term" value="C:nucleus"/>
    <property type="evidence" value="ECO:0007669"/>
    <property type="project" value="UniProtKB-SubCell"/>
</dbReference>
<dbReference type="SMART" id="SM00355">
    <property type="entry name" value="ZnF_C2H2"/>
    <property type="match status" value="2"/>
</dbReference>
<dbReference type="SUPFAM" id="SSF57667">
    <property type="entry name" value="beta-beta-alpha zinc fingers"/>
    <property type="match status" value="1"/>
</dbReference>
<keyword evidence="5" id="KW-0862">Zinc</keyword>
<name>A0A2H3G0K6_FUSOX</name>
<comment type="caution">
    <text evidence="10">The sequence shown here is derived from an EMBL/GenBank/DDBJ whole genome shotgun (WGS) entry which is preliminary data.</text>
</comment>
<dbReference type="InterPro" id="IPR036236">
    <property type="entry name" value="Znf_C2H2_sf"/>
</dbReference>
<keyword evidence="2" id="KW-0479">Metal-binding</keyword>
<dbReference type="Pfam" id="PF04082">
    <property type="entry name" value="Fungal_trans"/>
    <property type="match status" value="1"/>
</dbReference>
<feature type="region of interest" description="Disordered" evidence="8">
    <location>
        <begin position="59"/>
        <end position="93"/>
    </location>
</feature>